<comment type="caution">
    <text evidence="2">The sequence shown here is derived from an EMBL/GenBank/DDBJ whole genome shotgun (WGS) entry which is preliminary data.</text>
</comment>
<dbReference type="Pfam" id="PF20243">
    <property type="entry name" value="MbnP"/>
    <property type="match status" value="1"/>
</dbReference>
<keyword evidence="3" id="KW-1185">Reference proteome</keyword>
<dbReference type="EMBL" id="JAULBC010000002">
    <property type="protein sequence ID" value="MEX6687798.1"/>
    <property type="molecule type" value="Genomic_DNA"/>
</dbReference>
<name>A0ABV3ZH21_9BACT</name>
<evidence type="ECO:0000259" key="1">
    <source>
        <dbReference type="Pfam" id="PF20243"/>
    </source>
</evidence>
<gene>
    <name evidence="2" type="ORF">QTN47_09855</name>
</gene>
<dbReference type="Proteomes" id="UP001560573">
    <property type="component" value="Unassembled WGS sequence"/>
</dbReference>
<feature type="domain" description="Copper-binding protein MbnP-like" evidence="1">
    <location>
        <begin position="27"/>
        <end position="220"/>
    </location>
</feature>
<reference evidence="2 3" key="1">
    <citation type="submission" date="2023-07" db="EMBL/GenBank/DDBJ databases">
        <authorList>
            <person name="Lian W.-H."/>
        </authorList>
    </citation>
    <scope>NUCLEOTIDE SEQUENCE [LARGE SCALE GENOMIC DNA]</scope>
    <source>
        <strain evidence="2 3">SYSU DXS3180</strain>
    </source>
</reference>
<evidence type="ECO:0000313" key="3">
    <source>
        <dbReference type="Proteomes" id="UP001560573"/>
    </source>
</evidence>
<organism evidence="2 3">
    <name type="scientific">Danxiaibacter flavus</name>
    <dbReference type="NCBI Taxonomy" id="3049108"/>
    <lineage>
        <taxon>Bacteria</taxon>
        <taxon>Pseudomonadati</taxon>
        <taxon>Bacteroidota</taxon>
        <taxon>Chitinophagia</taxon>
        <taxon>Chitinophagales</taxon>
        <taxon>Chitinophagaceae</taxon>
        <taxon>Danxiaibacter</taxon>
    </lineage>
</organism>
<evidence type="ECO:0000313" key="2">
    <source>
        <dbReference type="EMBL" id="MEX6687798.1"/>
    </source>
</evidence>
<protein>
    <recommendedName>
        <fullName evidence="1">Copper-binding protein MbnP-like domain-containing protein</fullName>
    </recommendedName>
</protein>
<dbReference type="RefSeq" id="WP_369329201.1">
    <property type="nucleotide sequence ID" value="NZ_JAULBC010000002.1"/>
</dbReference>
<sequence>MGIMIYTRKMIALVMACIGVMQLCAQQKLNLQFVNMVGESKLNIGDSYKTSFDEPFTVRRFKYYISNIQLQDDHQQWHKVSSECFLVDAEDPASQAITVNHGLKNIKSIKFLLGVDSIKNVSGVQTGTLDPARGMFWTWNSGYIVAKLEGKSSVSKALGRYMTYDVGGYKPGENASRWIVLPLTPATKNKPLQAISIKADVLAWFKGENKILIAENAVCHEPGILAMKLADNYSHMFSILQKQ</sequence>
<proteinExistence type="predicted"/>
<dbReference type="InterPro" id="IPR046863">
    <property type="entry name" value="MbnP-like_dom"/>
</dbReference>
<accession>A0ABV3ZH21</accession>